<proteinExistence type="predicted"/>
<protein>
    <submittedName>
        <fullName evidence="3">Gfo/Idh/MocA family protein</fullName>
    </submittedName>
</protein>
<dbReference type="PANTHER" id="PTHR43377:SF1">
    <property type="entry name" value="BILIVERDIN REDUCTASE A"/>
    <property type="match status" value="1"/>
</dbReference>
<evidence type="ECO:0000313" key="3">
    <source>
        <dbReference type="EMBL" id="MFD1778731.1"/>
    </source>
</evidence>
<dbReference type="InterPro" id="IPR051450">
    <property type="entry name" value="Gfo/Idh/MocA_Oxidoreductases"/>
</dbReference>
<dbReference type="SUPFAM" id="SSF51735">
    <property type="entry name" value="NAD(P)-binding Rossmann-fold domains"/>
    <property type="match status" value="1"/>
</dbReference>
<evidence type="ECO:0000313" key="4">
    <source>
        <dbReference type="Proteomes" id="UP001597227"/>
    </source>
</evidence>
<feature type="domain" description="Gfo/Idh/MocA-like oxidoreductase N-terminal" evidence="1">
    <location>
        <begin position="4"/>
        <end position="121"/>
    </location>
</feature>
<reference evidence="4" key="1">
    <citation type="journal article" date="2019" name="Int. J. Syst. Evol. Microbiol.">
        <title>The Global Catalogue of Microorganisms (GCM) 10K type strain sequencing project: providing services to taxonomists for standard genome sequencing and annotation.</title>
        <authorList>
            <consortium name="The Broad Institute Genomics Platform"/>
            <consortium name="The Broad Institute Genome Sequencing Center for Infectious Disease"/>
            <person name="Wu L."/>
            <person name="Ma J."/>
        </authorList>
    </citation>
    <scope>NUCLEOTIDE SEQUENCE [LARGE SCALE GENOMIC DNA]</scope>
    <source>
        <strain evidence="4">CCUG 15531</strain>
    </source>
</reference>
<feature type="domain" description="GFO/IDH/MocA-like oxidoreductase" evidence="2">
    <location>
        <begin position="136"/>
        <end position="252"/>
    </location>
</feature>
<dbReference type="InterPro" id="IPR036291">
    <property type="entry name" value="NAD(P)-bd_dom_sf"/>
</dbReference>
<evidence type="ECO:0000259" key="1">
    <source>
        <dbReference type="Pfam" id="PF01408"/>
    </source>
</evidence>
<dbReference type="Proteomes" id="UP001597227">
    <property type="component" value="Unassembled WGS sequence"/>
</dbReference>
<dbReference type="Pfam" id="PF22725">
    <property type="entry name" value="GFO_IDH_MocA_C3"/>
    <property type="match status" value="1"/>
</dbReference>
<dbReference type="InterPro" id="IPR055170">
    <property type="entry name" value="GFO_IDH_MocA-like_dom"/>
</dbReference>
<dbReference type="RefSeq" id="WP_388037225.1">
    <property type="nucleotide sequence ID" value="NZ_JBHUEK010000010.1"/>
</dbReference>
<dbReference type="Pfam" id="PF01408">
    <property type="entry name" value="GFO_IDH_MocA"/>
    <property type="match status" value="1"/>
</dbReference>
<dbReference type="InterPro" id="IPR000683">
    <property type="entry name" value="Gfo/Idh/MocA-like_OxRdtase_N"/>
</dbReference>
<keyword evidence="4" id="KW-1185">Reference proteome</keyword>
<sequence>MKHVRVGVIGLGAIGERLIQGFNANNHTTVTAVVDKEKERAVDMAEKLGGINWYDNHKDMLANEELDLVYVAVPPKYHHAVTMDVIDKGVHILCEKPLANSVEEAKEMLEKVEQAGIIHAMNFPLNYSNPANSFDSLIKEGYIGKLRKLELSMNFPNWPRLWQQNDWVAGREQGGFVLEVGVHFIQLTQRIFGSITFQNSTLELPEDETKCETGIIASLELEDGTPFLINGISQIAGAERIAYTAYGTEGTLSLGDWGKLEGGKLGEEIQPIEIETTETATLIDNLVSAIAGKENRLFTFKDGYEAQVILEKLRDN</sequence>
<comment type="caution">
    <text evidence="3">The sequence shown here is derived from an EMBL/GenBank/DDBJ whole genome shotgun (WGS) entry which is preliminary data.</text>
</comment>
<dbReference type="Gene3D" id="3.40.50.720">
    <property type="entry name" value="NAD(P)-binding Rossmann-like Domain"/>
    <property type="match status" value="1"/>
</dbReference>
<name>A0ABW4MM99_9BACI</name>
<dbReference type="SUPFAM" id="SSF55347">
    <property type="entry name" value="Glyceraldehyde-3-phosphate dehydrogenase-like, C-terminal domain"/>
    <property type="match status" value="1"/>
</dbReference>
<gene>
    <name evidence="3" type="ORF">ACFSFW_08630</name>
</gene>
<dbReference type="PANTHER" id="PTHR43377">
    <property type="entry name" value="BILIVERDIN REDUCTASE A"/>
    <property type="match status" value="1"/>
</dbReference>
<evidence type="ECO:0000259" key="2">
    <source>
        <dbReference type="Pfam" id="PF22725"/>
    </source>
</evidence>
<organism evidence="3 4">
    <name type="scientific">Fredinandcohnia salidurans</name>
    <dbReference type="NCBI Taxonomy" id="2595041"/>
    <lineage>
        <taxon>Bacteria</taxon>
        <taxon>Bacillati</taxon>
        <taxon>Bacillota</taxon>
        <taxon>Bacilli</taxon>
        <taxon>Bacillales</taxon>
        <taxon>Bacillaceae</taxon>
        <taxon>Fredinandcohnia</taxon>
    </lineage>
</organism>
<dbReference type="EMBL" id="JBHUEK010000010">
    <property type="protein sequence ID" value="MFD1778731.1"/>
    <property type="molecule type" value="Genomic_DNA"/>
</dbReference>
<dbReference type="Gene3D" id="3.30.360.10">
    <property type="entry name" value="Dihydrodipicolinate Reductase, domain 2"/>
    <property type="match status" value="1"/>
</dbReference>
<accession>A0ABW4MM99</accession>